<evidence type="ECO:0000313" key="3">
    <source>
        <dbReference type="EMBL" id="KAL3772396.1"/>
    </source>
</evidence>
<keyword evidence="2" id="KW-1133">Transmembrane helix</keyword>
<keyword evidence="2" id="KW-0472">Membrane</keyword>
<feature type="transmembrane region" description="Helical" evidence="2">
    <location>
        <begin position="229"/>
        <end position="251"/>
    </location>
</feature>
<reference evidence="3 4" key="1">
    <citation type="submission" date="2024-10" db="EMBL/GenBank/DDBJ databases">
        <title>Updated reference genomes for cyclostephanoid diatoms.</title>
        <authorList>
            <person name="Roberts W.R."/>
            <person name="Alverson A.J."/>
        </authorList>
    </citation>
    <scope>NUCLEOTIDE SEQUENCE [LARGE SCALE GENOMIC DNA]</scope>
    <source>
        <strain evidence="3 4">AJA232-27</strain>
    </source>
</reference>
<feature type="region of interest" description="Disordered" evidence="1">
    <location>
        <begin position="1"/>
        <end position="28"/>
    </location>
</feature>
<gene>
    <name evidence="3" type="ORF">ACHAWU_005573</name>
</gene>
<evidence type="ECO:0000256" key="1">
    <source>
        <dbReference type="SAM" id="MobiDB-lite"/>
    </source>
</evidence>
<name>A0ABD3N8Q0_9STRA</name>
<protein>
    <submittedName>
        <fullName evidence="3">Uncharacterized protein</fullName>
    </submittedName>
</protein>
<keyword evidence="2" id="KW-0812">Transmembrane</keyword>
<keyword evidence="4" id="KW-1185">Reference proteome</keyword>
<proteinExistence type="predicted"/>
<dbReference type="AlphaFoldDB" id="A0ABD3N8Q0"/>
<dbReference type="Proteomes" id="UP001530293">
    <property type="component" value="Unassembled WGS sequence"/>
</dbReference>
<evidence type="ECO:0000256" key="2">
    <source>
        <dbReference type="SAM" id="Phobius"/>
    </source>
</evidence>
<feature type="compositionally biased region" description="Polar residues" evidence="1">
    <location>
        <begin position="1"/>
        <end position="22"/>
    </location>
</feature>
<evidence type="ECO:0000313" key="4">
    <source>
        <dbReference type="Proteomes" id="UP001530293"/>
    </source>
</evidence>
<accession>A0ABD3N8Q0</accession>
<organism evidence="3 4">
    <name type="scientific">Discostella pseudostelligera</name>
    <dbReference type="NCBI Taxonomy" id="259834"/>
    <lineage>
        <taxon>Eukaryota</taxon>
        <taxon>Sar</taxon>
        <taxon>Stramenopiles</taxon>
        <taxon>Ochrophyta</taxon>
        <taxon>Bacillariophyta</taxon>
        <taxon>Coscinodiscophyceae</taxon>
        <taxon>Thalassiosirophycidae</taxon>
        <taxon>Stephanodiscales</taxon>
        <taxon>Stephanodiscaceae</taxon>
        <taxon>Discostella</taxon>
    </lineage>
</organism>
<sequence length="274" mass="30037">MAGTSRNTTTTSCDHNSNSNNADDGVGVLRRRSSPATTIGSNSNSNLLAHSFSESSFSRVSTTISSSSTIMNDDDVSLSTLGGDTSSSNNTTTTHHHFSIKGIASSTFFLKRFSRSSSLSWGHKPSPYIGASCLFYLLPVPFFIRACAYHSALLLLLVTLSSYMSDHVYTGLESYAHVFDRVLAPMAFTSCLYSTCKDCGYLWAASSSLAVKCHVWANYYARKGMYDEFVVWHCLWHGVGVGLIVVCYWWNDVVGSCWTGNQVGDVVNVWLGRR</sequence>
<comment type="caution">
    <text evidence="3">The sequence shown here is derived from an EMBL/GenBank/DDBJ whole genome shotgun (WGS) entry which is preliminary data.</text>
</comment>
<feature type="transmembrane region" description="Helical" evidence="2">
    <location>
        <begin position="134"/>
        <end position="158"/>
    </location>
</feature>
<dbReference type="EMBL" id="JALLBG020000011">
    <property type="protein sequence ID" value="KAL3772396.1"/>
    <property type="molecule type" value="Genomic_DNA"/>
</dbReference>